<dbReference type="AlphaFoldDB" id="A0A8E2EZG5"/>
<keyword evidence="2" id="KW-0274">FAD</keyword>
<accession>A0A8E2EZG5</accession>
<dbReference type="SUPFAM" id="SSF54373">
    <property type="entry name" value="FAD-linked reductases, C-terminal domain"/>
    <property type="match status" value="1"/>
</dbReference>
<dbReference type="SUPFAM" id="SSF51905">
    <property type="entry name" value="FAD/NAD(P)-binding domain"/>
    <property type="match status" value="1"/>
</dbReference>
<dbReference type="GO" id="GO:0071949">
    <property type="term" value="F:FAD binding"/>
    <property type="evidence" value="ECO:0007669"/>
    <property type="project" value="InterPro"/>
</dbReference>
<dbReference type="InterPro" id="IPR036188">
    <property type="entry name" value="FAD/NAD-bd_sf"/>
</dbReference>
<dbReference type="Gene3D" id="3.50.50.60">
    <property type="entry name" value="FAD/NAD(P)-binding domain"/>
    <property type="match status" value="1"/>
</dbReference>
<dbReference type="PANTHER" id="PTHR46720">
    <property type="entry name" value="HYDROXYLASE, PUTATIVE (AFU_ORTHOLOGUE AFUA_3G01460)-RELATED"/>
    <property type="match status" value="1"/>
</dbReference>
<evidence type="ECO:0000256" key="2">
    <source>
        <dbReference type="ARBA" id="ARBA00022827"/>
    </source>
</evidence>
<keyword evidence="4" id="KW-0472">Membrane</keyword>
<feature type="domain" description="FAD-binding" evidence="5">
    <location>
        <begin position="15"/>
        <end position="387"/>
    </location>
</feature>
<sequence>MSATDDSRVHEPFRIAIVGGGLGGLALAIGLIKHGIDVHIYEAAATFSEIGAGVAFGPNSVRALGLIDKSILRGYRKHATFNEDPKRQHTFLSFRYGMDSRNGNGKTCGDLIMHMEDDQDMDKWTGTRTRSCIHRARFLDELVQLIPAGITSFGKALTTMEHLLGEESDVNSVLLHFSDGSTVTADAVIGCDGIKSKTREIILGNNINPKFTGEYAYRALIPRDAALKALGEELACNGQLYCGYGGYIITYPVEHGELTNIVAVRRKDGATWEDSQWVVPSTKDEMLRDFEGWHPAIIDLLSRSWVQGKWSLFDLQHSAKYSEGNVCLLGDSAHASAPHIGAGAGMAMEDAFILSNLMSTVRDQAELQRAFQAFDTVRRPRTQRVVKYSMLAGLAYEFMKEDVRDDLSKLQTDISARFKWLWHEDLEAQLLRAKELMK</sequence>
<reference evidence="6 7" key="1">
    <citation type="journal article" date="2016" name="Nat. Commun.">
        <title>Ectomycorrhizal ecology is imprinted in the genome of the dominant symbiotic fungus Cenococcum geophilum.</title>
        <authorList>
            <consortium name="DOE Joint Genome Institute"/>
            <person name="Peter M."/>
            <person name="Kohler A."/>
            <person name="Ohm R.A."/>
            <person name="Kuo A."/>
            <person name="Krutzmann J."/>
            <person name="Morin E."/>
            <person name="Arend M."/>
            <person name="Barry K.W."/>
            <person name="Binder M."/>
            <person name="Choi C."/>
            <person name="Clum A."/>
            <person name="Copeland A."/>
            <person name="Grisel N."/>
            <person name="Haridas S."/>
            <person name="Kipfer T."/>
            <person name="LaButti K."/>
            <person name="Lindquist E."/>
            <person name="Lipzen A."/>
            <person name="Maire R."/>
            <person name="Meier B."/>
            <person name="Mihaltcheva S."/>
            <person name="Molinier V."/>
            <person name="Murat C."/>
            <person name="Poggeler S."/>
            <person name="Quandt C.A."/>
            <person name="Sperisen C."/>
            <person name="Tritt A."/>
            <person name="Tisserant E."/>
            <person name="Crous P.W."/>
            <person name="Henrissat B."/>
            <person name="Nehls U."/>
            <person name="Egli S."/>
            <person name="Spatafora J.W."/>
            <person name="Grigoriev I.V."/>
            <person name="Martin F.M."/>
        </authorList>
    </citation>
    <scope>NUCLEOTIDE SEQUENCE [LARGE SCALE GENOMIC DNA]</scope>
    <source>
        <strain evidence="6 7">CBS 207.34</strain>
    </source>
</reference>
<dbReference type="OrthoDB" id="417877at2759"/>
<dbReference type="GO" id="GO:0016491">
    <property type="term" value="F:oxidoreductase activity"/>
    <property type="evidence" value="ECO:0007669"/>
    <property type="project" value="UniProtKB-KW"/>
</dbReference>
<dbReference type="Pfam" id="PF01494">
    <property type="entry name" value="FAD_binding_3"/>
    <property type="match status" value="1"/>
</dbReference>
<dbReference type="PRINTS" id="PR00420">
    <property type="entry name" value="RNGMNOXGNASE"/>
</dbReference>
<protein>
    <submittedName>
        <fullName evidence="6">Mannitol 1-phosphate dehydrogenase</fullName>
    </submittedName>
</protein>
<evidence type="ECO:0000313" key="6">
    <source>
        <dbReference type="EMBL" id="OCL07500.1"/>
    </source>
</evidence>
<evidence type="ECO:0000259" key="5">
    <source>
        <dbReference type="Pfam" id="PF01494"/>
    </source>
</evidence>
<evidence type="ECO:0000256" key="1">
    <source>
        <dbReference type="ARBA" id="ARBA00022630"/>
    </source>
</evidence>
<evidence type="ECO:0000313" key="7">
    <source>
        <dbReference type="Proteomes" id="UP000250140"/>
    </source>
</evidence>
<dbReference type="GO" id="GO:0044550">
    <property type="term" value="P:secondary metabolite biosynthetic process"/>
    <property type="evidence" value="ECO:0007669"/>
    <property type="project" value="TreeGrafter"/>
</dbReference>
<name>A0A8E2EZG5_9PEZI</name>
<dbReference type="InterPro" id="IPR051104">
    <property type="entry name" value="FAD_monoxygenase"/>
</dbReference>
<feature type="transmembrane region" description="Helical" evidence="4">
    <location>
        <begin position="12"/>
        <end position="32"/>
    </location>
</feature>
<keyword evidence="4" id="KW-0812">Transmembrane</keyword>
<evidence type="ECO:0000256" key="3">
    <source>
        <dbReference type="ARBA" id="ARBA00023002"/>
    </source>
</evidence>
<organism evidence="6 7">
    <name type="scientific">Glonium stellatum</name>
    <dbReference type="NCBI Taxonomy" id="574774"/>
    <lineage>
        <taxon>Eukaryota</taxon>
        <taxon>Fungi</taxon>
        <taxon>Dikarya</taxon>
        <taxon>Ascomycota</taxon>
        <taxon>Pezizomycotina</taxon>
        <taxon>Dothideomycetes</taxon>
        <taxon>Pleosporomycetidae</taxon>
        <taxon>Gloniales</taxon>
        <taxon>Gloniaceae</taxon>
        <taxon>Glonium</taxon>
    </lineage>
</organism>
<dbReference type="InterPro" id="IPR002938">
    <property type="entry name" value="FAD-bd"/>
</dbReference>
<dbReference type="Proteomes" id="UP000250140">
    <property type="component" value="Unassembled WGS sequence"/>
</dbReference>
<dbReference type="PANTHER" id="PTHR46720:SF3">
    <property type="entry name" value="FAD-BINDING DOMAIN-CONTAINING PROTEIN-RELATED"/>
    <property type="match status" value="1"/>
</dbReference>
<keyword evidence="7" id="KW-1185">Reference proteome</keyword>
<keyword evidence="4" id="KW-1133">Transmembrane helix</keyword>
<dbReference type="EMBL" id="KV749854">
    <property type="protein sequence ID" value="OCL07500.1"/>
    <property type="molecule type" value="Genomic_DNA"/>
</dbReference>
<evidence type="ECO:0000256" key="4">
    <source>
        <dbReference type="SAM" id="Phobius"/>
    </source>
</evidence>
<gene>
    <name evidence="6" type="ORF">AOQ84DRAFT_408840</name>
</gene>
<proteinExistence type="predicted"/>
<keyword evidence="1" id="KW-0285">Flavoprotein</keyword>
<keyword evidence="3" id="KW-0560">Oxidoreductase</keyword>
<dbReference type="FunFam" id="3.50.50.60:FF:000153">
    <property type="entry name" value="Salicylate hydroxylase, putative"/>
    <property type="match status" value="1"/>
</dbReference>